<reference evidence="2 3" key="1">
    <citation type="submission" date="2024-01" db="EMBL/GenBank/DDBJ databases">
        <title>A draft genome for the cacao thread blight pathogen Marasmiellus scandens.</title>
        <authorList>
            <person name="Baruah I.K."/>
            <person name="Leung J."/>
            <person name="Bukari Y."/>
            <person name="Amoako-Attah I."/>
            <person name="Meinhardt L.W."/>
            <person name="Bailey B.A."/>
            <person name="Cohen S.P."/>
        </authorList>
    </citation>
    <scope>NUCLEOTIDE SEQUENCE [LARGE SCALE GENOMIC DNA]</scope>
    <source>
        <strain evidence="2 3">GH-19</strain>
    </source>
</reference>
<comment type="caution">
    <text evidence="2">The sequence shown here is derived from an EMBL/GenBank/DDBJ whole genome shotgun (WGS) entry which is preliminary data.</text>
</comment>
<evidence type="ECO:0008006" key="4">
    <source>
        <dbReference type="Google" id="ProtNLM"/>
    </source>
</evidence>
<dbReference type="EMBL" id="JBANRG010000029">
    <property type="protein sequence ID" value="KAK7452194.1"/>
    <property type="molecule type" value="Genomic_DNA"/>
</dbReference>
<evidence type="ECO:0000313" key="2">
    <source>
        <dbReference type="EMBL" id="KAK7452194.1"/>
    </source>
</evidence>
<protein>
    <recommendedName>
        <fullName evidence="4">Cell wall galactomannoprotein</fullName>
    </recommendedName>
</protein>
<feature type="signal peptide" evidence="1">
    <location>
        <begin position="1"/>
        <end position="20"/>
    </location>
</feature>
<sequence length="184" mass="19186">MVRVLSSVFVVASLAASSFATAIPTVEKRGIDGLLSIIQDHFRPNMHNLKESVASAHNAADITHIAVTAGAICTDMKQTAAEANAIKSSTGPVSDGDTEKIIQAINVCKPDMDATLKTIVARRNDPDLAVSKSLVGQVLTQVHVCFETAASALLGITSPSRQAEAGALNTEIDVEFKAAIAAYA</sequence>
<organism evidence="2 3">
    <name type="scientific">Marasmiellus scandens</name>
    <dbReference type="NCBI Taxonomy" id="2682957"/>
    <lineage>
        <taxon>Eukaryota</taxon>
        <taxon>Fungi</taxon>
        <taxon>Dikarya</taxon>
        <taxon>Basidiomycota</taxon>
        <taxon>Agaricomycotina</taxon>
        <taxon>Agaricomycetes</taxon>
        <taxon>Agaricomycetidae</taxon>
        <taxon>Agaricales</taxon>
        <taxon>Marasmiineae</taxon>
        <taxon>Omphalotaceae</taxon>
        <taxon>Marasmiellus</taxon>
    </lineage>
</organism>
<dbReference type="Gene3D" id="1.20.1280.140">
    <property type="match status" value="1"/>
</dbReference>
<dbReference type="Proteomes" id="UP001498398">
    <property type="component" value="Unassembled WGS sequence"/>
</dbReference>
<keyword evidence="1" id="KW-0732">Signal</keyword>
<evidence type="ECO:0000256" key="1">
    <source>
        <dbReference type="SAM" id="SignalP"/>
    </source>
</evidence>
<accession>A0ABR1J9W5</accession>
<evidence type="ECO:0000313" key="3">
    <source>
        <dbReference type="Proteomes" id="UP001498398"/>
    </source>
</evidence>
<gene>
    <name evidence="2" type="ORF">VKT23_012297</name>
</gene>
<proteinExistence type="predicted"/>
<name>A0ABR1J9W5_9AGAR</name>
<keyword evidence="3" id="KW-1185">Reference proteome</keyword>
<feature type="chain" id="PRO_5046144942" description="Cell wall galactomannoprotein" evidence="1">
    <location>
        <begin position="21"/>
        <end position="184"/>
    </location>
</feature>